<protein>
    <submittedName>
        <fullName evidence="3">Retrotransposon protein</fullName>
    </submittedName>
</protein>
<dbReference type="AlphaFoldDB" id="A0A1I7ZNU6"/>
<keyword evidence="2" id="KW-1185">Reference proteome</keyword>
<proteinExistence type="predicted"/>
<evidence type="ECO:0000313" key="3">
    <source>
        <dbReference type="WBParaSite" id="L893_g28429.t1"/>
    </source>
</evidence>
<reference evidence="3" key="1">
    <citation type="submission" date="2016-11" db="UniProtKB">
        <authorList>
            <consortium name="WormBaseParasite"/>
        </authorList>
    </citation>
    <scope>IDENTIFICATION</scope>
</reference>
<accession>A0A1I7ZNU6</accession>
<evidence type="ECO:0000313" key="2">
    <source>
        <dbReference type="Proteomes" id="UP000095287"/>
    </source>
</evidence>
<sequence length="87" mass="10004">MIHEPPFGRAEGVTQTSDGLAGRDAANKEERKWKTCVLKTSTNMKDQIKLNMSSDGGVELNWMEDHFEEARTVRSVRRTNFFELPEF</sequence>
<name>A0A1I7ZNU6_9BILA</name>
<dbReference type="Proteomes" id="UP000095287">
    <property type="component" value="Unplaced"/>
</dbReference>
<dbReference type="WBParaSite" id="L893_g28429.t1">
    <property type="protein sequence ID" value="L893_g28429.t1"/>
    <property type="gene ID" value="L893_g28429"/>
</dbReference>
<feature type="region of interest" description="Disordered" evidence="1">
    <location>
        <begin position="1"/>
        <end position="30"/>
    </location>
</feature>
<evidence type="ECO:0000256" key="1">
    <source>
        <dbReference type="SAM" id="MobiDB-lite"/>
    </source>
</evidence>
<organism evidence="2 3">
    <name type="scientific">Steinernema glaseri</name>
    <dbReference type="NCBI Taxonomy" id="37863"/>
    <lineage>
        <taxon>Eukaryota</taxon>
        <taxon>Metazoa</taxon>
        <taxon>Ecdysozoa</taxon>
        <taxon>Nematoda</taxon>
        <taxon>Chromadorea</taxon>
        <taxon>Rhabditida</taxon>
        <taxon>Tylenchina</taxon>
        <taxon>Panagrolaimomorpha</taxon>
        <taxon>Strongyloidoidea</taxon>
        <taxon>Steinernematidae</taxon>
        <taxon>Steinernema</taxon>
    </lineage>
</organism>